<proteinExistence type="predicted"/>
<dbReference type="InterPro" id="IPR014710">
    <property type="entry name" value="RmlC-like_jellyroll"/>
</dbReference>
<dbReference type="Proteomes" id="UP000003879">
    <property type="component" value="Unassembled WGS sequence"/>
</dbReference>
<dbReference type="Pfam" id="PF05523">
    <property type="entry name" value="FdtA"/>
    <property type="match status" value="1"/>
</dbReference>
<dbReference type="InterPro" id="IPR011051">
    <property type="entry name" value="RmlC_Cupin_sf"/>
</dbReference>
<dbReference type="EMBL" id="AGXN01000005">
    <property type="protein sequence ID" value="EIY99802.1"/>
    <property type="molecule type" value="Genomic_DNA"/>
</dbReference>
<dbReference type="Gene3D" id="2.60.120.10">
    <property type="entry name" value="Jelly Rolls"/>
    <property type="match status" value="1"/>
</dbReference>
<dbReference type="SUPFAM" id="SSF51182">
    <property type="entry name" value="RmlC-like cupins"/>
    <property type="match status" value="1"/>
</dbReference>
<gene>
    <name evidence="2" type="ORF">HMPREF1056_01103</name>
</gene>
<evidence type="ECO:0000259" key="1">
    <source>
        <dbReference type="Pfam" id="PF05523"/>
    </source>
</evidence>
<name>A0A0E2AV26_BACFG</name>
<dbReference type="CDD" id="cd20292">
    <property type="entry name" value="cupin_QdtA-like"/>
    <property type="match status" value="1"/>
</dbReference>
<feature type="domain" description="Sugar 3,4-ketoisomerase QdtA cupin" evidence="1">
    <location>
        <begin position="6"/>
        <end position="134"/>
    </location>
</feature>
<dbReference type="InterPro" id="IPR008894">
    <property type="entry name" value="QdtA_cupin_dom"/>
</dbReference>
<dbReference type="AlphaFoldDB" id="A0A0E2AV26"/>
<dbReference type="HOGENOM" id="CLU_127501_0_0_10"/>
<reference evidence="2 3" key="1">
    <citation type="submission" date="2012-02" db="EMBL/GenBank/DDBJ databases">
        <title>The Genome Sequence of Bacteroides fragilis CL07T12C05.</title>
        <authorList>
            <consortium name="The Broad Institute Genome Sequencing Platform"/>
            <person name="Earl A."/>
            <person name="Ward D."/>
            <person name="Feldgarden M."/>
            <person name="Gevers D."/>
            <person name="Zitomersky N.L."/>
            <person name="Coyne M.J."/>
            <person name="Comstock L.E."/>
            <person name="Young S.K."/>
            <person name="Zeng Q."/>
            <person name="Gargeya S."/>
            <person name="Fitzgerald M."/>
            <person name="Haas B."/>
            <person name="Abouelleil A."/>
            <person name="Alvarado L."/>
            <person name="Arachchi H.M."/>
            <person name="Berlin A."/>
            <person name="Chapman S.B."/>
            <person name="Gearin G."/>
            <person name="Goldberg J."/>
            <person name="Griggs A."/>
            <person name="Gujja S."/>
            <person name="Hansen M."/>
            <person name="Heiman D."/>
            <person name="Howarth C."/>
            <person name="Larimer J."/>
            <person name="Lui A."/>
            <person name="MacDonald P.J.P."/>
            <person name="McCowen C."/>
            <person name="Montmayeur A."/>
            <person name="Murphy C."/>
            <person name="Neiman D."/>
            <person name="Pearson M."/>
            <person name="Priest M."/>
            <person name="Roberts A."/>
            <person name="Saif S."/>
            <person name="Shea T."/>
            <person name="Sisk P."/>
            <person name="Stolte C."/>
            <person name="Sykes S."/>
            <person name="Wortman J."/>
            <person name="Nusbaum C."/>
            <person name="Birren B."/>
        </authorList>
    </citation>
    <scope>NUCLEOTIDE SEQUENCE [LARGE SCALE GENOMIC DNA]</scope>
    <source>
        <strain evidence="2 3">CL07T12C05</strain>
    </source>
</reference>
<sequence length="143" mass="16608">MEELDNIKLIELPKFMDDRGNLTFIEKGNQVPFDIRRVYMIYDVPGGEIRGGHAYKKQVELVIALSGSFEVFLSDGFFERIYLLNRSYTGILIPAGIWRRLQNFSTNSLALVLASTSYQESDYIRDYKSFLEYRDNEKKSVSI</sequence>
<evidence type="ECO:0000313" key="2">
    <source>
        <dbReference type="EMBL" id="EIY99802.1"/>
    </source>
</evidence>
<accession>A0A0E2AV26</accession>
<dbReference type="PATRIC" id="fig|997883.3.peg.1172"/>
<organism evidence="2 3">
    <name type="scientific">Bacteroides fragilis CL07T12C05</name>
    <dbReference type="NCBI Taxonomy" id="997883"/>
    <lineage>
        <taxon>Bacteria</taxon>
        <taxon>Pseudomonadati</taxon>
        <taxon>Bacteroidota</taxon>
        <taxon>Bacteroidia</taxon>
        <taxon>Bacteroidales</taxon>
        <taxon>Bacteroidaceae</taxon>
        <taxon>Bacteroides</taxon>
    </lineage>
</organism>
<protein>
    <recommendedName>
        <fullName evidence="1">Sugar 3,4-ketoisomerase QdtA cupin domain-containing protein</fullName>
    </recommendedName>
</protein>
<dbReference type="RefSeq" id="WP_005795855.1">
    <property type="nucleotide sequence ID" value="NZ_JH724215.1"/>
</dbReference>
<evidence type="ECO:0000313" key="3">
    <source>
        <dbReference type="Proteomes" id="UP000003879"/>
    </source>
</evidence>
<comment type="caution">
    <text evidence="2">The sequence shown here is derived from an EMBL/GenBank/DDBJ whole genome shotgun (WGS) entry which is preliminary data.</text>
</comment>